<dbReference type="PRINTS" id="PR00103">
    <property type="entry name" value="CAMPKINASE"/>
</dbReference>
<dbReference type="GO" id="GO:0004862">
    <property type="term" value="F:cAMP-dependent protein kinase inhibitor activity"/>
    <property type="evidence" value="ECO:0007669"/>
    <property type="project" value="TreeGrafter"/>
</dbReference>
<feature type="domain" description="Cyclic nucleotide-binding" evidence="15">
    <location>
        <begin position="134"/>
        <end position="293"/>
    </location>
</feature>
<comment type="similarity">
    <text evidence="3">Belongs to the cAMP-dependent kinase regulatory chain family.</text>
</comment>
<evidence type="ECO:0000256" key="12">
    <source>
        <dbReference type="ARBA" id="ARBA00037198"/>
    </source>
</evidence>
<dbReference type="PROSITE" id="PS50042">
    <property type="entry name" value="CNMP_BINDING_3"/>
    <property type="match status" value="1"/>
</dbReference>
<dbReference type="CDD" id="cd00038">
    <property type="entry name" value="CAP_ED"/>
    <property type="match status" value="1"/>
</dbReference>
<organism evidence="16">
    <name type="scientific">Nothobranchius kuhntae</name>
    <name type="common">Beira killifish</name>
    <dbReference type="NCBI Taxonomy" id="321403"/>
    <lineage>
        <taxon>Eukaryota</taxon>
        <taxon>Metazoa</taxon>
        <taxon>Chordata</taxon>
        <taxon>Craniata</taxon>
        <taxon>Vertebrata</taxon>
        <taxon>Euteleostomi</taxon>
        <taxon>Actinopterygii</taxon>
        <taxon>Neopterygii</taxon>
        <taxon>Teleostei</taxon>
        <taxon>Neoteleostei</taxon>
        <taxon>Acanthomorphata</taxon>
        <taxon>Ovalentaria</taxon>
        <taxon>Atherinomorphae</taxon>
        <taxon>Cyprinodontiformes</taxon>
        <taxon>Nothobranchiidae</taxon>
        <taxon>Nothobranchius</taxon>
    </lineage>
</organism>
<evidence type="ECO:0000256" key="3">
    <source>
        <dbReference type="ARBA" id="ARBA00005753"/>
    </source>
</evidence>
<dbReference type="EMBL" id="HAED01019996">
    <property type="protein sequence ID" value="SBR06505.1"/>
    <property type="molecule type" value="Transcribed_RNA"/>
</dbReference>
<feature type="region of interest" description="Disordered" evidence="14">
    <location>
        <begin position="41"/>
        <end position="92"/>
    </location>
</feature>
<dbReference type="FunFam" id="2.60.120.10:FF:000108">
    <property type="entry name" value="cAMP-dependent protein kinase type II regulatory subunit"/>
    <property type="match status" value="1"/>
</dbReference>
<evidence type="ECO:0000256" key="4">
    <source>
        <dbReference type="ARBA" id="ARBA00022475"/>
    </source>
</evidence>
<proteinExistence type="inferred from homology"/>
<protein>
    <recommendedName>
        <fullName evidence="13">cAMP-dependent protein kinase type II-alpha regulatory subunit</fullName>
    </recommendedName>
</protein>
<keyword evidence="16" id="KW-0808">Transferase</keyword>
<keyword evidence="5" id="KW-0963">Cytoplasm</keyword>
<dbReference type="GO" id="GO:0005952">
    <property type="term" value="C:cAMP-dependent protein kinase complex"/>
    <property type="evidence" value="ECO:0007669"/>
    <property type="project" value="InterPro"/>
</dbReference>
<dbReference type="SUPFAM" id="SSF51206">
    <property type="entry name" value="cAMP-binding domain-like"/>
    <property type="match status" value="2"/>
</dbReference>
<comment type="function">
    <text evidence="12">Regulatory subunit of the cAMP-dependent protein kinases involved in cAMP signaling in cells. Type II regulatory chains mediate membrane association by binding to anchoring proteins, including the MAP2 kinase.</text>
</comment>
<evidence type="ECO:0000256" key="1">
    <source>
        <dbReference type="ARBA" id="ARBA00004236"/>
    </source>
</evidence>
<evidence type="ECO:0000313" key="16">
    <source>
        <dbReference type="EMBL" id="SBR06505.1"/>
    </source>
</evidence>
<dbReference type="PANTHER" id="PTHR11635">
    <property type="entry name" value="CAMP-DEPENDENT PROTEIN KINASE REGULATORY CHAIN"/>
    <property type="match status" value="1"/>
</dbReference>
<keyword evidence="10" id="KW-0472">Membrane</keyword>
<keyword evidence="4" id="KW-1003">Cell membrane</keyword>
<keyword evidence="9" id="KW-0547">Nucleotide-binding</keyword>
<dbReference type="InterPro" id="IPR003117">
    <property type="entry name" value="cAMP_dep_PK_reg_su_I/II_a/b"/>
</dbReference>
<dbReference type="GO" id="GO:0016301">
    <property type="term" value="F:kinase activity"/>
    <property type="evidence" value="ECO:0007669"/>
    <property type="project" value="UniProtKB-KW"/>
</dbReference>
<reference evidence="16" key="1">
    <citation type="submission" date="2016-05" db="EMBL/GenBank/DDBJ databases">
        <authorList>
            <person name="Lavstsen T."/>
            <person name="Jespersen J.S."/>
        </authorList>
    </citation>
    <scope>NUCLEOTIDE SEQUENCE</scope>
    <source>
        <tissue evidence="16">Brain</tissue>
    </source>
</reference>
<dbReference type="InterPro" id="IPR018490">
    <property type="entry name" value="cNMP-bd_dom_sf"/>
</dbReference>
<dbReference type="PANTHER" id="PTHR11635:SF153">
    <property type="entry name" value="CAMP-DEPENDENT PROTEIN KINASE TYPE II-ALPHA REGULATORY SUBUNIT"/>
    <property type="match status" value="1"/>
</dbReference>
<evidence type="ECO:0000256" key="14">
    <source>
        <dbReference type="SAM" id="MobiDB-lite"/>
    </source>
</evidence>
<evidence type="ECO:0000256" key="8">
    <source>
        <dbReference type="ARBA" id="ARBA00022737"/>
    </source>
</evidence>
<dbReference type="AlphaFoldDB" id="A0A1A8JAD1"/>
<accession>A0A1A8JAD1</accession>
<evidence type="ECO:0000256" key="11">
    <source>
        <dbReference type="ARBA" id="ARBA00023149"/>
    </source>
</evidence>
<dbReference type="InterPro" id="IPR018488">
    <property type="entry name" value="cNMP-bd_CS"/>
</dbReference>
<dbReference type="GO" id="GO:0030552">
    <property type="term" value="F:cAMP binding"/>
    <property type="evidence" value="ECO:0007669"/>
    <property type="project" value="UniProtKB-KW"/>
</dbReference>
<keyword evidence="6" id="KW-0597">Phosphoprotein</keyword>
<name>A0A1A8JAD1_NOTKU</name>
<evidence type="ECO:0000256" key="13">
    <source>
        <dbReference type="ARBA" id="ARBA00041039"/>
    </source>
</evidence>
<reference evidence="16" key="2">
    <citation type="submission" date="2016-06" db="EMBL/GenBank/DDBJ databases">
        <title>The genome of a short-lived fish provides insights into sex chromosome evolution and the genetic control of aging.</title>
        <authorList>
            <person name="Reichwald K."/>
            <person name="Felder M."/>
            <person name="Petzold A."/>
            <person name="Koch P."/>
            <person name="Groth M."/>
            <person name="Platzer M."/>
        </authorList>
    </citation>
    <scope>NUCLEOTIDE SEQUENCE</scope>
    <source>
        <tissue evidence="16">Brain</tissue>
    </source>
</reference>
<evidence type="ECO:0000256" key="7">
    <source>
        <dbReference type="ARBA" id="ARBA00022566"/>
    </source>
</evidence>
<gene>
    <name evidence="16" type="primary">PRKAR2AA</name>
</gene>
<keyword evidence="8" id="KW-0677">Repeat</keyword>
<evidence type="ECO:0000256" key="9">
    <source>
        <dbReference type="ARBA" id="ARBA00022741"/>
    </source>
</evidence>
<dbReference type="SMART" id="SM00394">
    <property type="entry name" value="RIIa"/>
    <property type="match status" value="1"/>
</dbReference>
<dbReference type="Gene3D" id="1.20.890.10">
    <property type="entry name" value="cAMP-dependent protein kinase regulatory subunit, dimerization-anchoring domain"/>
    <property type="match status" value="1"/>
</dbReference>
<dbReference type="FunFam" id="1.20.890.10:FF:000002">
    <property type="entry name" value="cAMP-dependent protein kinase type II-alpha regulatory subunit"/>
    <property type="match status" value="1"/>
</dbReference>
<keyword evidence="11" id="KW-0114">cAMP</keyword>
<dbReference type="PROSITE" id="PS00889">
    <property type="entry name" value="CNMP_BINDING_2"/>
    <property type="match status" value="1"/>
</dbReference>
<evidence type="ECO:0000256" key="6">
    <source>
        <dbReference type="ARBA" id="ARBA00022553"/>
    </source>
</evidence>
<dbReference type="Gene3D" id="2.60.120.10">
    <property type="entry name" value="Jelly Rolls"/>
    <property type="match status" value="2"/>
</dbReference>
<evidence type="ECO:0000256" key="5">
    <source>
        <dbReference type="ARBA" id="ARBA00022490"/>
    </source>
</evidence>
<sequence length="306" mass="34281">MSIEIPVGLTELLQGYTVEVLRQRPSDLVDFAVQYFTRLRDSRSQDGSSTGGKPGKGVMFDGEPMQTESNGDDEEDDDSDFEPPPPSGFNRRVSVCAEQIDLDDDEEDTEPRVVHPKTDEQRCRLQEACRDILLFKTLDQEQFSQVLDAMFELNVQPQEHVIDQGDDGDNFYVIDRAELLDVLGAKQFSDGERIITQGDKADCFYIVESGEVKIMMKSKTKAGHADNAEVELTRCSRGQYFGELALVANKPRAASAYAVGDVKCLVIDVQAFERLLGSCKEIMKRNIAHYEEQLVALFGSSMDLRD</sequence>
<dbReference type="PROSITE" id="PS00888">
    <property type="entry name" value="CNMP_BINDING_1"/>
    <property type="match status" value="1"/>
</dbReference>
<evidence type="ECO:0000256" key="10">
    <source>
        <dbReference type="ARBA" id="ARBA00023136"/>
    </source>
</evidence>
<feature type="compositionally biased region" description="Acidic residues" evidence="14">
    <location>
        <begin position="70"/>
        <end position="81"/>
    </location>
</feature>
<dbReference type="InterPro" id="IPR050503">
    <property type="entry name" value="cAMP-dep_PK_reg_su-like"/>
</dbReference>
<dbReference type="GO" id="GO:0005829">
    <property type="term" value="C:cytosol"/>
    <property type="evidence" value="ECO:0007669"/>
    <property type="project" value="TreeGrafter"/>
</dbReference>
<comment type="subcellular location">
    <subcellularLocation>
        <location evidence="1">Cell membrane</location>
    </subcellularLocation>
    <subcellularLocation>
        <location evidence="2">Cytoplasm</location>
    </subcellularLocation>
</comment>
<dbReference type="CDD" id="cd12103">
    <property type="entry name" value="DD_RIIalpha_PKA"/>
    <property type="match status" value="1"/>
</dbReference>
<keyword evidence="16" id="KW-0418">Kinase</keyword>
<dbReference type="GO" id="GO:0034236">
    <property type="term" value="F:protein kinase A catalytic subunit binding"/>
    <property type="evidence" value="ECO:0007669"/>
    <property type="project" value="TreeGrafter"/>
</dbReference>
<dbReference type="GO" id="GO:0005886">
    <property type="term" value="C:plasma membrane"/>
    <property type="evidence" value="ECO:0007669"/>
    <property type="project" value="UniProtKB-SubCell"/>
</dbReference>
<dbReference type="InterPro" id="IPR014710">
    <property type="entry name" value="RmlC-like_jellyroll"/>
</dbReference>
<dbReference type="Pfam" id="PF02197">
    <property type="entry name" value="RIIa"/>
    <property type="match status" value="1"/>
</dbReference>
<dbReference type="SMART" id="SM00100">
    <property type="entry name" value="cNMP"/>
    <property type="match status" value="1"/>
</dbReference>
<keyword evidence="7" id="KW-0116">cAMP-binding</keyword>
<dbReference type="Pfam" id="PF00027">
    <property type="entry name" value="cNMP_binding"/>
    <property type="match status" value="1"/>
</dbReference>
<dbReference type="SUPFAM" id="SSF47391">
    <property type="entry name" value="Dimerization-anchoring domain of cAMP-dependent PK regulatory subunit"/>
    <property type="match status" value="1"/>
</dbReference>
<evidence type="ECO:0000256" key="2">
    <source>
        <dbReference type="ARBA" id="ARBA00004496"/>
    </source>
</evidence>
<evidence type="ECO:0000259" key="15">
    <source>
        <dbReference type="PROSITE" id="PS50042"/>
    </source>
</evidence>
<dbReference type="InterPro" id="IPR000595">
    <property type="entry name" value="cNMP-bd_dom"/>
</dbReference>